<reference evidence="3 4" key="1">
    <citation type="journal article" date="2021" name="J. Hered.">
        <title>A chromosome-level genome assembly of the parasitoid wasp, Cotesia glomerata (Hymenoptera: Braconidae).</title>
        <authorList>
            <person name="Pinto B.J."/>
            <person name="Weis J.J."/>
            <person name="Gamble T."/>
            <person name="Ode P.J."/>
            <person name="Paul R."/>
            <person name="Zaspel J.M."/>
        </authorList>
    </citation>
    <scope>NUCLEOTIDE SEQUENCE [LARGE SCALE GENOMIC DNA]</scope>
    <source>
        <strain evidence="3">CgM1</strain>
    </source>
</reference>
<evidence type="ECO:0000259" key="2">
    <source>
        <dbReference type="Pfam" id="PF20700"/>
    </source>
</evidence>
<proteinExistence type="predicted"/>
<feature type="domain" description="Mutator-like transposase" evidence="2">
    <location>
        <begin position="157"/>
        <end position="227"/>
    </location>
</feature>
<accession>A0AAV7HZS8</accession>
<feature type="region of interest" description="Disordered" evidence="1">
    <location>
        <begin position="1"/>
        <end position="21"/>
    </location>
</feature>
<protein>
    <recommendedName>
        <fullName evidence="2">Mutator-like transposase domain-containing protein</fullName>
    </recommendedName>
</protein>
<dbReference type="AlphaFoldDB" id="A0AAV7HZS8"/>
<keyword evidence="4" id="KW-1185">Reference proteome</keyword>
<feature type="compositionally biased region" description="Basic and acidic residues" evidence="1">
    <location>
        <begin position="7"/>
        <end position="19"/>
    </location>
</feature>
<gene>
    <name evidence="3" type="ORF">KQX54_010656</name>
</gene>
<dbReference type="Pfam" id="PF20700">
    <property type="entry name" value="Mutator"/>
    <property type="match status" value="1"/>
</dbReference>
<organism evidence="3 4">
    <name type="scientific">Cotesia glomerata</name>
    <name type="common">Lepidopteran parasitic wasp</name>
    <name type="synonym">Apanteles glomeratus</name>
    <dbReference type="NCBI Taxonomy" id="32391"/>
    <lineage>
        <taxon>Eukaryota</taxon>
        <taxon>Metazoa</taxon>
        <taxon>Ecdysozoa</taxon>
        <taxon>Arthropoda</taxon>
        <taxon>Hexapoda</taxon>
        <taxon>Insecta</taxon>
        <taxon>Pterygota</taxon>
        <taxon>Neoptera</taxon>
        <taxon>Endopterygota</taxon>
        <taxon>Hymenoptera</taxon>
        <taxon>Apocrita</taxon>
        <taxon>Ichneumonoidea</taxon>
        <taxon>Braconidae</taxon>
        <taxon>Microgastrinae</taxon>
        <taxon>Cotesia</taxon>
    </lineage>
</organism>
<name>A0AAV7HZS8_COTGL</name>
<evidence type="ECO:0000313" key="3">
    <source>
        <dbReference type="EMBL" id="KAH0539978.1"/>
    </source>
</evidence>
<dbReference type="EMBL" id="JAHXZJ010002609">
    <property type="protein sequence ID" value="KAH0539978.1"/>
    <property type="molecule type" value="Genomic_DNA"/>
</dbReference>
<dbReference type="Proteomes" id="UP000826195">
    <property type="component" value="Unassembled WGS sequence"/>
</dbReference>
<evidence type="ECO:0000256" key="1">
    <source>
        <dbReference type="SAM" id="MobiDB-lite"/>
    </source>
</evidence>
<comment type="caution">
    <text evidence="3">The sequence shown here is derived from an EMBL/GenBank/DDBJ whole genome shotgun (WGS) entry which is preliminary data.</text>
</comment>
<dbReference type="InterPro" id="IPR049012">
    <property type="entry name" value="Mutator_transp_dom"/>
</dbReference>
<evidence type="ECO:0000313" key="4">
    <source>
        <dbReference type="Proteomes" id="UP000826195"/>
    </source>
</evidence>
<sequence length="241" mass="27005">MKIVNSLREKKATKNDNKPVESNLIEGPRLVDLKELGKNLKCCKCHKVLCLDNISDETRVAFHSTLKVNCPKCNVVTLVSTGKCHSVNNNNRTKHSDITTGVVLVGPAIEKAAQESCKRAAGEERQLVLSNIEKLCEFLPKEVAEEIYPHHKILMSTANMADIDENNNKQDMSDNNNKNTRFDSAVGVVVNIIVSYDMGWSKRGNGRSYDSLNGAKAKKNMIIGKILREVRKLWKQMLEQL</sequence>